<proteinExistence type="predicted"/>
<dbReference type="Proteomes" id="UP000582231">
    <property type="component" value="Unassembled WGS sequence"/>
</dbReference>
<dbReference type="RefSeq" id="WP_179724875.1">
    <property type="nucleotide sequence ID" value="NZ_BAABEF010000001.1"/>
</dbReference>
<organism evidence="2 3">
    <name type="scientific">Nocardioides kongjuensis</name>
    <dbReference type="NCBI Taxonomy" id="349522"/>
    <lineage>
        <taxon>Bacteria</taxon>
        <taxon>Bacillati</taxon>
        <taxon>Actinomycetota</taxon>
        <taxon>Actinomycetes</taxon>
        <taxon>Propionibacteriales</taxon>
        <taxon>Nocardioidaceae</taxon>
        <taxon>Nocardioides</taxon>
    </lineage>
</organism>
<name>A0A852R750_9ACTN</name>
<accession>A0A852R750</accession>
<dbReference type="Pfam" id="PF13400">
    <property type="entry name" value="Tad"/>
    <property type="match status" value="1"/>
</dbReference>
<evidence type="ECO:0000259" key="1">
    <source>
        <dbReference type="Pfam" id="PF13400"/>
    </source>
</evidence>
<dbReference type="InterPro" id="IPR028087">
    <property type="entry name" value="Tad_N"/>
</dbReference>
<dbReference type="EMBL" id="JACCBF010000001">
    <property type="protein sequence ID" value="NYD28737.1"/>
    <property type="molecule type" value="Genomic_DNA"/>
</dbReference>
<sequence>MTRPCRRDASDERGVVAVLTALIAVVLLMTASLVIDLGLARDVRGQAQNAADASALAAGNVLYDAHGDAQLAVAIAAAQDYAAKNFDVPAAAWGGCKDPGHLTYAPASQCISFDDPDRPSRVRVRVPQRTVKTALAGLMGVSEMKIGAIATSTLDPGVVFKCSLCVLGEGTHTLGNGDATVTASSVHFNGSVSTGPNGIVEAIGDGNEITVENTATGNYDPPAEHVATKMGDPLGAMVLPTPAGTARTNPCTDGPGVYGSRSFGNNETCVLSPGLYVLTGTWDMGNNTVFRGTGVTLYVVCGTPTAPRFCATTGEAGGQFDASNGNELSLTAGALGFSDLAIVYDRHNTSPVHVQGNGQTNIYGSIYALSSTLYANGNSGNGVTSGSIVVNDLYMNGQLSHLKVTNGLDREWRRPPSGLHLSG</sequence>
<dbReference type="AlphaFoldDB" id="A0A852R750"/>
<keyword evidence="3" id="KW-1185">Reference proteome</keyword>
<evidence type="ECO:0000313" key="3">
    <source>
        <dbReference type="Proteomes" id="UP000582231"/>
    </source>
</evidence>
<evidence type="ECO:0000313" key="2">
    <source>
        <dbReference type="EMBL" id="NYD28737.1"/>
    </source>
</evidence>
<comment type="caution">
    <text evidence="2">The sequence shown here is derived from an EMBL/GenBank/DDBJ whole genome shotgun (WGS) entry which is preliminary data.</text>
</comment>
<protein>
    <submittedName>
        <fullName evidence="2">Flp pilus assembly protein TadG</fullName>
    </submittedName>
</protein>
<gene>
    <name evidence="2" type="ORF">BJ958_000283</name>
</gene>
<reference evidence="2 3" key="1">
    <citation type="submission" date="2020-07" db="EMBL/GenBank/DDBJ databases">
        <title>Sequencing the genomes of 1000 actinobacteria strains.</title>
        <authorList>
            <person name="Klenk H.-P."/>
        </authorList>
    </citation>
    <scope>NUCLEOTIDE SEQUENCE [LARGE SCALE GENOMIC DNA]</scope>
    <source>
        <strain evidence="2 3">DSM 19082</strain>
    </source>
</reference>
<feature type="domain" description="Putative Flp pilus-assembly TadG-like N-terminal" evidence="1">
    <location>
        <begin position="14"/>
        <end position="59"/>
    </location>
</feature>